<feature type="transmembrane region" description="Helical" evidence="8">
    <location>
        <begin position="63"/>
        <end position="84"/>
    </location>
</feature>
<evidence type="ECO:0000256" key="8">
    <source>
        <dbReference type="SAM" id="Phobius"/>
    </source>
</evidence>
<evidence type="ECO:0000256" key="3">
    <source>
        <dbReference type="ARBA" id="ARBA00022448"/>
    </source>
</evidence>
<sequence length="329" mass="33948">MELSAILNAIVPLFAIVAIGYGASAFRVFQGNTAQAVNDFVYWIALPALLFLAVAKADLSEGVPWQFVAVALVSIVVSYLVAMAGARGIFRRDTKVAFTLGLMAGYGNVAYMGVPLLLAALGPQAALPAAIGQLIHNMFNMVCYPAVHTLLDAKAPRKDGPGAMLSTDRPAIGREIAKKVLLNPVFLSVVAGLAFSLSGLGLARPVHDTIDLLGGAAAPGALFAVGLTLRKAVSGMRDGSVGVAEVGFAVVIKTVGMPLLALFLVTVVFPMPPLWAAASVILAAMPNAATAYVLAQQARTYVQESAAAVVVSTAVAVVTLALWIGVVEP</sequence>
<name>A0ABV5QQD3_9ACTN</name>
<feature type="transmembrane region" description="Helical" evidence="8">
    <location>
        <begin position="274"/>
        <end position="294"/>
    </location>
</feature>
<comment type="similarity">
    <text evidence="2">Belongs to the auxin efflux carrier (TC 2.A.69) family.</text>
</comment>
<feature type="transmembrane region" description="Helical" evidence="8">
    <location>
        <begin position="6"/>
        <end position="28"/>
    </location>
</feature>
<evidence type="ECO:0000256" key="6">
    <source>
        <dbReference type="ARBA" id="ARBA00022989"/>
    </source>
</evidence>
<organism evidence="9 10">
    <name type="scientific">Streptomyces roseoviridis</name>
    <dbReference type="NCBI Taxonomy" id="67361"/>
    <lineage>
        <taxon>Bacteria</taxon>
        <taxon>Bacillati</taxon>
        <taxon>Actinomycetota</taxon>
        <taxon>Actinomycetes</taxon>
        <taxon>Kitasatosporales</taxon>
        <taxon>Streptomycetaceae</taxon>
        <taxon>Streptomyces</taxon>
    </lineage>
</organism>
<keyword evidence="5 8" id="KW-0812">Transmembrane</keyword>
<feature type="transmembrane region" description="Helical" evidence="8">
    <location>
        <begin position="125"/>
        <end position="147"/>
    </location>
</feature>
<dbReference type="PANTHER" id="PTHR36838">
    <property type="entry name" value="AUXIN EFFLUX CARRIER FAMILY PROTEIN"/>
    <property type="match status" value="1"/>
</dbReference>
<keyword evidence="6 8" id="KW-1133">Transmembrane helix</keyword>
<dbReference type="Gene3D" id="1.20.1530.20">
    <property type="match status" value="2"/>
</dbReference>
<keyword evidence="7 8" id="KW-0472">Membrane</keyword>
<evidence type="ECO:0000313" key="10">
    <source>
        <dbReference type="Proteomes" id="UP001589716"/>
    </source>
</evidence>
<protein>
    <submittedName>
        <fullName evidence="9">AEC family transporter</fullName>
    </submittedName>
</protein>
<evidence type="ECO:0000256" key="1">
    <source>
        <dbReference type="ARBA" id="ARBA00004651"/>
    </source>
</evidence>
<dbReference type="PANTHER" id="PTHR36838:SF1">
    <property type="entry name" value="SLR1864 PROTEIN"/>
    <property type="match status" value="1"/>
</dbReference>
<dbReference type="Proteomes" id="UP001589716">
    <property type="component" value="Unassembled WGS sequence"/>
</dbReference>
<gene>
    <name evidence="9" type="ORF">ACFFTP_16195</name>
</gene>
<evidence type="ECO:0000313" key="9">
    <source>
        <dbReference type="EMBL" id="MFB9555720.1"/>
    </source>
</evidence>
<evidence type="ECO:0000256" key="7">
    <source>
        <dbReference type="ARBA" id="ARBA00023136"/>
    </source>
</evidence>
<feature type="transmembrane region" description="Helical" evidence="8">
    <location>
        <begin position="96"/>
        <end position="119"/>
    </location>
</feature>
<comment type="subcellular location">
    <subcellularLocation>
        <location evidence="1">Cell membrane</location>
        <topology evidence="1">Multi-pass membrane protein</topology>
    </subcellularLocation>
</comment>
<keyword evidence="10" id="KW-1185">Reference proteome</keyword>
<feature type="transmembrane region" description="Helical" evidence="8">
    <location>
        <begin position="306"/>
        <end position="326"/>
    </location>
</feature>
<proteinExistence type="inferred from homology"/>
<feature type="transmembrane region" description="Helical" evidence="8">
    <location>
        <begin position="209"/>
        <end position="229"/>
    </location>
</feature>
<feature type="transmembrane region" description="Helical" evidence="8">
    <location>
        <begin position="40"/>
        <end position="57"/>
    </location>
</feature>
<keyword evidence="4" id="KW-1003">Cell membrane</keyword>
<keyword evidence="3" id="KW-0813">Transport</keyword>
<dbReference type="RefSeq" id="WP_345485729.1">
    <property type="nucleotide sequence ID" value="NZ_BAAAWU010000001.1"/>
</dbReference>
<accession>A0ABV5QQD3</accession>
<comment type="caution">
    <text evidence="9">The sequence shown here is derived from an EMBL/GenBank/DDBJ whole genome shotgun (WGS) entry which is preliminary data.</text>
</comment>
<evidence type="ECO:0000256" key="2">
    <source>
        <dbReference type="ARBA" id="ARBA00010145"/>
    </source>
</evidence>
<dbReference type="Pfam" id="PF03547">
    <property type="entry name" value="Mem_trans"/>
    <property type="match status" value="1"/>
</dbReference>
<dbReference type="InterPro" id="IPR038770">
    <property type="entry name" value="Na+/solute_symporter_sf"/>
</dbReference>
<dbReference type="InterPro" id="IPR004776">
    <property type="entry name" value="Mem_transp_PIN-like"/>
</dbReference>
<dbReference type="EMBL" id="JBHMCT010000009">
    <property type="protein sequence ID" value="MFB9555720.1"/>
    <property type="molecule type" value="Genomic_DNA"/>
</dbReference>
<feature type="transmembrane region" description="Helical" evidence="8">
    <location>
        <begin position="180"/>
        <end position="203"/>
    </location>
</feature>
<evidence type="ECO:0000256" key="4">
    <source>
        <dbReference type="ARBA" id="ARBA00022475"/>
    </source>
</evidence>
<feature type="transmembrane region" description="Helical" evidence="8">
    <location>
        <begin position="241"/>
        <end position="268"/>
    </location>
</feature>
<evidence type="ECO:0000256" key="5">
    <source>
        <dbReference type="ARBA" id="ARBA00022692"/>
    </source>
</evidence>
<reference evidence="9 10" key="1">
    <citation type="submission" date="2024-09" db="EMBL/GenBank/DDBJ databases">
        <authorList>
            <person name="Sun Q."/>
            <person name="Mori K."/>
        </authorList>
    </citation>
    <scope>NUCLEOTIDE SEQUENCE [LARGE SCALE GENOMIC DNA]</scope>
    <source>
        <strain evidence="9 10">JCM 4414</strain>
    </source>
</reference>